<organism evidence="7 8">
    <name type="scientific">Gramella jeungdoensis</name>
    <dbReference type="NCBI Taxonomy" id="708091"/>
    <lineage>
        <taxon>Bacteria</taxon>
        <taxon>Pseudomonadati</taxon>
        <taxon>Bacteroidota</taxon>
        <taxon>Flavobacteriia</taxon>
        <taxon>Flavobacteriales</taxon>
        <taxon>Flavobacteriaceae</taxon>
        <taxon>Christiangramia</taxon>
    </lineage>
</organism>
<evidence type="ECO:0000256" key="2">
    <source>
        <dbReference type="ARBA" id="ARBA00022723"/>
    </source>
</evidence>
<evidence type="ECO:0000256" key="1">
    <source>
        <dbReference type="ARBA" id="ARBA00022670"/>
    </source>
</evidence>
<dbReference type="Gene3D" id="3.40.140.10">
    <property type="entry name" value="Cytidine Deaminase, domain 2"/>
    <property type="match status" value="1"/>
</dbReference>
<dbReference type="EMBL" id="SNQI01000002">
    <property type="protein sequence ID" value="TEW75119.1"/>
    <property type="molecule type" value="Genomic_DNA"/>
</dbReference>
<dbReference type="PROSITE" id="PS50249">
    <property type="entry name" value="MPN"/>
    <property type="match status" value="1"/>
</dbReference>
<evidence type="ECO:0000256" key="4">
    <source>
        <dbReference type="ARBA" id="ARBA00022833"/>
    </source>
</evidence>
<keyword evidence="8" id="KW-1185">Reference proteome</keyword>
<evidence type="ECO:0000259" key="6">
    <source>
        <dbReference type="PROSITE" id="PS50249"/>
    </source>
</evidence>
<gene>
    <name evidence="7" type="ORF">E2488_06245</name>
</gene>
<dbReference type="GO" id="GO:0046872">
    <property type="term" value="F:metal ion binding"/>
    <property type="evidence" value="ECO:0007669"/>
    <property type="project" value="UniProtKB-KW"/>
</dbReference>
<dbReference type="Pfam" id="PF04002">
    <property type="entry name" value="RadC"/>
    <property type="match status" value="1"/>
</dbReference>
<dbReference type="PROSITE" id="PS01302">
    <property type="entry name" value="UPF0758"/>
    <property type="match status" value="1"/>
</dbReference>
<dbReference type="SUPFAM" id="SSF102712">
    <property type="entry name" value="JAB1/MPN domain"/>
    <property type="match status" value="1"/>
</dbReference>
<dbReference type="GO" id="GO:0008237">
    <property type="term" value="F:metallopeptidase activity"/>
    <property type="evidence" value="ECO:0007669"/>
    <property type="project" value="UniProtKB-KW"/>
</dbReference>
<dbReference type="InterPro" id="IPR020891">
    <property type="entry name" value="UPF0758_CS"/>
</dbReference>
<evidence type="ECO:0000256" key="5">
    <source>
        <dbReference type="ARBA" id="ARBA00023049"/>
    </source>
</evidence>
<dbReference type="InterPro" id="IPR001405">
    <property type="entry name" value="UPF0758"/>
</dbReference>
<dbReference type="CDD" id="cd08071">
    <property type="entry name" value="MPN_DUF2466"/>
    <property type="match status" value="1"/>
</dbReference>
<evidence type="ECO:0000256" key="3">
    <source>
        <dbReference type="ARBA" id="ARBA00022801"/>
    </source>
</evidence>
<comment type="caution">
    <text evidence="7">The sequence shown here is derived from an EMBL/GenBank/DDBJ whole genome shotgun (WGS) entry which is preliminary data.</text>
</comment>
<evidence type="ECO:0000313" key="7">
    <source>
        <dbReference type="EMBL" id="TEW75119.1"/>
    </source>
</evidence>
<reference evidence="7 8" key="1">
    <citation type="journal article" date="2011" name="J. Microbiol.">
        <title>Gramella jeungdoensis sp. nov., isolated from a solar saltern in Korea.</title>
        <authorList>
            <person name="Joung Y."/>
            <person name="Kim H."/>
            <person name="Jang T."/>
            <person name="Ahn T.S."/>
            <person name="Joh K."/>
        </authorList>
    </citation>
    <scope>NUCLEOTIDE SEQUENCE [LARGE SCALE GENOMIC DNA]</scope>
    <source>
        <strain evidence="7 8">KCTC 23123</strain>
    </source>
</reference>
<evidence type="ECO:0000313" key="8">
    <source>
        <dbReference type="Proteomes" id="UP000298517"/>
    </source>
</evidence>
<sequence>MKHTIAEVKISYHPNRLKGAVKITSSEYAGKVIRENWNQGTLNLYEEFKILLMNNSNEVLGLAPLSRGGMTGTLVDMRILFATVIKSGATSIITVHNHPSGKLKPSQADINIYNKIKDAAKLLDINYLDNLIITEDGKFSFMDEGY</sequence>
<dbReference type="GO" id="GO:0006508">
    <property type="term" value="P:proteolysis"/>
    <property type="evidence" value="ECO:0007669"/>
    <property type="project" value="UniProtKB-KW"/>
</dbReference>
<feature type="domain" description="MPN" evidence="6">
    <location>
        <begin position="21"/>
        <end position="146"/>
    </location>
</feature>
<keyword evidence="3" id="KW-0378">Hydrolase</keyword>
<dbReference type="InterPro" id="IPR025657">
    <property type="entry name" value="RadC_JAB"/>
</dbReference>
<dbReference type="OrthoDB" id="9804482at2"/>
<proteinExistence type="predicted"/>
<dbReference type="RefSeq" id="WP_134247489.1">
    <property type="nucleotide sequence ID" value="NZ_SNQI01000002.1"/>
</dbReference>
<protein>
    <submittedName>
        <fullName evidence="7">DNA repair protein</fullName>
    </submittedName>
</protein>
<keyword evidence="2" id="KW-0479">Metal-binding</keyword>
<dbReference type="Proteomes" id="UP000298517">
    <property type="component" value="Unassembled WGS sequence"/>
</dbReference>
<name>A0A4Y8ATB9_9FLAO</name>
<keyword evidence="5" id="KW-0482">Metalloprotease</keyword>
<keyword evidence="4" id="KW-0862">Zinc</keyword>
<dbReference type="PANTHER" id="PTHR30471">
    <property type="entry name" value="DNA REPAIR PROTEIN RADC"/>
    <property type="match status" value="1"/>
</dbReference>
<keyword evidence="1" id="KW-0645">Protease</keyword>
<dbReference type="InterPro" id="IPR037518">
    <property type="entry name" value="MPN"/>
</dbReference>
<dbReference type="PANTHER" id="PTHR30471:SF3">
    <property type="entry name" value="UPF0758 PROTEIN YEES-RELATED"/>
    <property type="match status" value="1"/>
</dbReference>
<dbReference type="AlphaFoldDB" id="A0A4Y8ATB9"/>
<accession>A0A4Y8ATB9</accession>